<reference evidence="5" key="1">
    <citation type="submission" date="2020-08" db="EMBL/GenBank/DDBJ databases">
        <title>Genome public.</title>
        <authorList>
            <person name="Liu C."/>
            <person name="Sun Q."/>
        </authorList>
    </citation>
    <scope>NUCLEOTIDE SEQUENCE</scope>
    <source>
        <strain evidence="5">NSJ-40</strain>
    </source>
</reference>
<evidence type="ECO:0000256" key="1">
    <source>
        <dbReference type="ARBA" id="ARBA00023015"/>
    </source>
</evidence>
<dbReference type="SMART" id="SM00342">
    <property type="entry name" value="HTH_ARAC"/>
    <property type="match status" value="1"/>
</dbReference>
<dbReference type="PRINTS" id="PR00032">
    <property type="entry name" value="HTHARAC"/>
</dbReference>
<dbReference type="AlphaFoldDB" id="A0A926DBU9"/>
<evidence type="ECO:0000259" key="4">
    <source>
        <dbReference type="PROSITE" id="PS01124"/>
    </source>
</evidence>
<dbReference type="Gene3D" id="2.60.120.10">
    <property type="entry name" value="Jelly Rolls"/>
    <property type="match status" value="1"/>
</dbReference>
<organism evidence="5 6">
    <name type="scientific">Yeguia hominis</name>
    <dbReference type="NCBI Taxonomy" id="2763662"/>
    <lineage>
        <taxon>Bacteria</taxon>
        <taxon>Bacillati</taxon>
        <taxon>Bacillota</taxon>
        <taxon>Clostridia</taxon>
        <taxon>Eubacteriales</taxon>
        <taxon>Yeguiaceae</taxon>
        <taxon>Yeguia</taxon>
    </lineage>
</organism>
<proteinExistence type="predicted"/>
<dbReference type="InterPro" id="IPR020449">
    <property type="entry name" value="Tscrpt_reg_AraC-type_HTH"/>
</dbReference>
<keyword evidence="3" id="KW-0804">Transcription</keyword>
<dbReference type="InterPro" id="IPR037923">
    <property type="entry name" value="HTH-like"/>
</dbReference>
<gene>
    <name evidence="5" type="ORF">IAG03_13410</name>
</gene>
<evidence type="ECO:0000313" key="6">
    <source>
        <dbReference type="Proteomes" id="UP000651482"/>
    </source>
</evidence>
<dbReference type="Proteomes" id="UP000651482">
    <property type="component" value="Unassembled WGS sequence"/>
</dbReference>
<keyword evidence="1" id="KW-0805">Transcription regulation</keyword>
<dbReference type="SUPFAM" id="SSF51215">
    <property type="entry name" value="Regulatory protein AraC"/>
    <property type="match status" value="1"/>
</dbReference>
<evidence type="ECO:0000256" key="3">
    <source>
        <dbReference type="ARBA" id="ARBA00023163"/>
    </source>
</evidence>
<dbReference type="PROSITE" id="PS01124">
    <property type="entry name" value="HTH_ARAC_FAMILY_2"/>
    <property type="match status" value="1"/>
</dbReference>
<sequence length="292" mass="33541">MYHLMDCVEKREVQACNFSLLEGGVLHPDRTMENTHDLLYILEGGWEVVEDGEVYSLSADDLLFLHAGHHHYGKVGCLPNTLSMFIHCSKSPADSVISQNQVRLWEDAVLIDSVTHCQKNTRVKKLLKDMIYHYYSNMPHIQIKLSALLIELFYELATTSSQWSEGQVEDDLVNEIIYKIRTAPQMNYTMQELAKETYVSTSTLIKHFKKVTGTTVYQYQLNTKLEMARLLLINEQHVSLKEIAASYGFCDEFHFSKLFKKKYGLPPTQYRKEAQPAVDGVYLVPSPYVCGQ</sequence>
<dbReference type="GO" id="GO:0043565">
    <property type="term" value="F:sequence-specific DNA binding"/>
    <property type="evidence" value="ECO:0007669"/>
    <property type="project" value="InterPro"/>
</dbReference>
<keyword evidence="6" id="KW-1185">Reference proteome</keyword>
<dbReference type="InterPro" id="IPR014710">
    <property type="entry name" value="RmlC-like_jellyroll"/>
</dbReference>
<dbReference type="GO" id="GO:0003700">
    <property type="term" value="F:DNA-binding transcription factor activity"/>
    <property type="evidence" value="ECO:0007669"/>
    <property type="project" value="InterPro"/>
</dbReference>
<accession>A0A926DBU9</accession>
<comment type="caution">
    <text evidence="5">The sequence shown here is derived from an EMBL/GenBank/DDBJ whole genome shotgun (WGS) entry which is preliminary data.</text>
</comment>
<keyword evidence="2" id="KW-0238">DNA-binding</keyword>
<dbReference type="SUPFAM" id="SSF46689">
    <property type="entry name" value="Homeodomain-like"/>
    <property type="match status" value="2"/>
</dbReference>
<dbReference type="InterPro" id="IPR018062">
    <property type="entry name" value="HTH_AraC-typ_CS"/>
</dbReference>
<feature type="domain" description="HTH araC/xylS-type" evidence="4">
    <location>
        <begin position="174"/>
        <end position="273"/>
    </location>
</feature>
<dbReference type="InterPro" id="IPR018060">
    <property type="entry name" value="HTH_AraC"/>
</dbReference>
<name>A0A926DBU9_9FIRM</name>
<dbReference type="PROSITE" id="PS00041">
    <property type="entry name" value="HTH_ARAC_FAMILY_1"/>
    <property type="match status" value="1"/>
</dbReference>
<protein>
    <submittedName>
        <fullName evidence="5">Helix-turn-helix transcriptional regulator</fullName>
    </submittedName>
</protein>
<evidence type="ECO:0000313" key="5">
    <source>
        <dbReference type="EMBL" id="MBC8534954.1"/>
    </source>
</evidence>
<dbReference type="Gene3D" id="1.10.10.60">
    <property type="entry name" value="Homeodomain-like"/>
    <property type="match status" value="2"/>
</dbReference>
<dbReference type="InterPro" id="IPR009057">
    <property type="entry name" value="Homeodomain-like_sf"/>
</dbReference>
<dbReference type="EMBL" id="JACRSN010000029">
    <property type="protein sequence ID" value="MBC8534954.1"/>
    <property type="molecule type" value="Genomic_DNA"/>
</dbReference>
<dbReference type="PANTHER" id="PTHR43280:SF2">
    <property type="entry name" value="HTH-TYPE TRANSCRIPTIONAL REGULATOR EXSA"/>
    <property type="match status" value="1"/>
</dbReference>
<dbReference type="RefSeq" id="WP_249320605.1">
    <property type="nucleotide sequence ID" value="NZ_JACRSN010000029.1"/>
</dbReference>
<dbReference type="Pfam" id="PF12833">
    <property type="entry name" value="HTH_18"/>
    <property type="match status" value="1"/>
</dbReference>
<evidence type="ECO:0000256" key="2">
    <source>
        <dbReference type="ARBA" id="ARBA00023125"/>
    </source>
</evidence>
<dbReference type="PANTHER" id="PTHR43280">
    <property type="entry name" value="ARAC-FAMILY TRANSCRIPTIONAL REGULATOR"/>
    <property type="match status" value="1"/>
</dbReference>